<name>A0A977PY35_9CYAN</name>
<gene>
    <name evidence="1" type="ORF">KA717_12120</name>
</gene>
<dbReference type="AlphaFoldDB" id="A0A977PY35"/>
<dbReference type="Proteomes" id="UP001065613">
    <property type="component" value="Chromosome"/>
</dbReference>
<evidence type="ECO:0000313" key="1">
    <source>
        <dbReference type="EMBL" id="UXE63312.1"/>
    </source>
</evidence>
<reference evidence="1" key="1">
    <citation type="submission" date="2021-04" db="EMBL/GenBank/DDBJ databases">
        <title>Genome sequence of Woronichinia naegeliana from Washington state freshwater lake bloom.</title>
        <authorList>
            <person name="Dreher T.W."/>
        </authorList>
    </citation>
    <scope>NUCLEOTIDE SEQUENCE</scope>
    <source>
        <strain evidence="1">WA131</strain>
    </source>
</reference>
<sequence>MSNLEKMAIAVLREMFYDHKIQIITTNKLMAIAQSLNSIRYVTNAEGKTTDVLVPMEVWQQIIHAINTDESSGLAWIDEQEPNTQVLADLQESLELGAKAETFPISQLWEEVKH</sequence>
<protein>
    <submittedName>
        <fullName evidence="1">Uncharacterized protein</fullName>
    </submittedName>
</protein>
<accession>A0A977PY35</accession>
<dbReference type="KEGG" id="wna:KA717_12120"/>
<proteinExistence type="predicted"/>
<organism evidence="1">
    <name type="scientific">Woronichinia naegeliana WA131</name>
    <dbReference type="NCBI Taxonomy" id="2824559"/>
    <lineage>
        <taxon>Bacteria</taxon>
        <taxon>Bacillati</taxon>
        <taxon>Cyanobacteriota</taxon>
        <taxon>Cyanophyceae</taxon>
        <taxon>Synechococcales</taxon>
        <taxon>Coelosphaeriaceae</taxon>
        <taxon>Woronichinia</taxon>
    </lineage>
</organism>
<dbReference type="EMBL" id="CP073041">
    <property type="protein sequence ID" value="UXE63312.1"/>
    <property type="molecule type" value="Genomic_DNA"/>
</dbReference>